<dbReference type="EMBL" id="PYWC01000024">
    <property type="protein sequence ID" value="PWW77257.1"/>
    <property type="molecule type" value="Genomic_DNA"/>
</dbReference>
<protein>
    <recommendedName>
        <fullName evidence="1">PiggyBac transposable element-derived protein domain-containing protein</fullName>
    </recommendedName>
</protein>
<feature type="non-terminal residue" evidence="2">
    <location>
        <position position="85"/>
    </location>
</feature>
<dbReference type="AlphaFoldDB" id="A0A317SUE8"/>
<evidence type="ECO:0000313" key="2">
    <source>
        <dbReference type="EMBL" id="PWW77257.1"/>
    </source>
</evidence>
<evidence type="ECO:0000259" key="1">
    <source>
        <dbReference type="Pfam" id="PF13843"/>
    </source>
</evidence>
<organism evidence="2 3">
    <name type="scientific">Tuber magnatum</name>
    <name type="common">white Piedmont truffle</name>
    <dbReference type="NCBI Taxonomy" id="42249"/>
    <lineage>
        <taxon>Eukaryota</taxon>
        <taxon>Fungi</taxon>
        <taxon>Dikarya</taxon>
        <taxon>Ascomycota</taxon>
        <taxon>Pezizomycotina</taxon>
        <taxon>Pezizomycetes</taxon>
        <taxon>Pezizales</taxon>
        <taxon>Tuberaceae</taxon>
        <taxon>Tuber</taxon>
    </lineage>
</organism>
<proteinExistence type="predicted"/>
<dbReference type="STRING" id="42249.A0A317SUE8"/>
<comment type="caution">
    <text evidence="2">The sequence shown here is derived from an EMBL/GenBank/DDBJ whole genome shotgun (WGS) entry which is preliminary data.</text>
</comment>
<sequence>QQFYTPSIKIVIDEIMVRFCGRSVYTVKIKNKPIKQGYKVFVLCSHRYIYVFLWYSPLHSTANLVKLDYLIPTTSAVYQLTQLLP</sequence>
<reference evidence="2 3" key="1">
    <citation type="submission" date="2018-03" db="EMBL/GenBank/DDBJ databases">
        <title>Genomes of Pezizomycetes fungi and the evolution of truffles.</title>
        <authorList>
            <person name="Murat C."/>
            <person name="Payen T."/>
            <person name="Noel B."/>
            <person name="Kuo A."/>
            <person name="Martin F.M."/>
        </authorList>
    </citation>
    <scope>NUCLEOTIDE SEQUENCE [LARGE SCALE GENOMIC DNA]</scope>
    <source>
        <strain evidence="2">091103-1</strain>
    </source>
</reference>
<name>A0A317SUE8_9PEZI</name>
<dbReference type="OrthoDB" id="118105at2759"/>
<dbReference type="InterPro" id="IPR029526">
    <property type="entry name" value="PGBD"/>
</dbReference>
<dbReference type="Pfam" id="PF13843">
    <property type="entry name" value="DDE_Tnp_1_7"/>
    <property type="match status" value="1"/>
</dbReference>
<gene>
    <name evidence="2" type="ORF">C7212DRAFT_41146</name>
</gene>
<feature type="domain" description="PiggyBac transposable element-derived protein" evidence="1">
    <location>
        <begin position="1"/>
        <end position="82"/>
    </location>
</feature>
<evidence type="ECO:0000313" key="3">
    <source>
        <dbReference type="Proteomes" id="UP000246991"/>
    </source>
</evidence>
<accession>A0A317SUE8</accession>
<keyword evidence="3" id="KW-1185">Reference proteome</keyword>
<feature type="non-terminal residue" evidence="2">
    <location>
        <position position="1"/>
    </location>
</feature>
<dbReference type="Proteomes" id="UP000246991">
    <property type="component" value="Unassembled WGS sequence"/>
</dbReference>